<dbReference type="EMBL" id="UYYB01000768">
    <property type="protein sequence ID" value="VDM65461.1"/>
    <property type="molecule type" value="Genomic_DNA"/>
</dbReference>
<dbReference type="AlphaFoldDB" id="A0A3P7HWT1"/>
<protein>
    <submittedName>
        <fullName evidence="2">Uncharacterized protein</fullName>
    </submittedName>
</protein>
<organism evidence="2 3">
    <name type="scientific">Strongylus vulgaris</name>
    <name type="common">Blood worm</name>
    <dbReference type="NCBI Taxonomy" id="40348"/>
    <lineage>
        <taxon>Eukaryota</taxon>
        <taxon>Metazoa</taxon>
        <taxon>Ecdysozoa</taxon>
        <taxon>Nematoda</taxon>
        <taxon>Chromadorea</taxon>
        <taxon>Rhabditida</taxon>
        <taxon>Rhabditina</taxon>
        <taxon>Rhabditomorpha</taxon>
        <taxon>Strongyloidea</taxon>
        <taxon>Strongylidae</taxon>
        <taxon>Strongylus</taxon>
    </lineage>
</organism>
<dbReference type="Proteomes" id="UP000270094">
    <property type="component" value="Unassembled WGS sequence"/>
</dbReference>
<keyword evidence="1" id="KW-1133">Transmembrane helix</keyword>
<reference evidence="2 3" key="1">
    <citation type="submission" date="2018-11" db="EMBL/GenBank/DDBJ databases">
        <authorList>
            <consortium name="Pathogen Informatics"/>
        </authorList>
    </citation>
    <scope>NUCLEOTIDE SEQUENCE [LARGE SCALE GENOMIC DNA]</scope>
</reference>
<proteinExistence type="predicted"/>
<evidence type="ECO:0000313" key="2">
    <source>
        <dbReference type="EMBL" id="VDM65461.1"/>
    </source>
</evidence>
<sequence>MLIDHNGSLSVAKLGYNLDVTDITKTEDEIVCFAAVCFLCFRVRRPGLACHGRTLRAVVVRLVVVVVAVVVVDVAVADVIGRVTWCNWLVHVPLMHNHPLLHSLFKLHMPRMQLPS</sequence>
<keyword evidence="3" id="KW-1185">Reference proteome</keyword>
<evidence type="ECO:0000256" key="1">
    <source>
        <dbReference type="SAM" id="Phobius"/>
    </source>
</evidence>
<keyword evidence="1" id="KW-0472">Membrane</keyword>
<name>A0A3P7HWT1_STRVU</name>
<accession>A0A3P7HWT1</accession>
<feature type="transmembrane region" description="Helical" evidence="1">
    <location>
        <begin position="58"/>
        <end position="80"/>
    </location>
</feature>
<evidence type="ECO:0000313" key="3">
    <source>
        <dbReference type="Proteomes" id="UP000270094"/>
    </source>
</evidence>
<gene>
    <name evidence="2" type="ORF">SVUK_LOCUS459</name>
</gene>
<keyword evidence="1" id="KW-0812">Transmembrane</keyword>